<comment type="similarity">
    <text evidence="3">Belongs to the HARBI1 family.</text>
</comment>
<dbReference type="AlphaFoldDB" id="A0A7M7J751"/>
<dbReference type="EnsemblMetazoa" id="XM_016988451">
    <property type="protein sequence ID" value="XP_016843940"/>
    <property type="gene ID" value="LOC107981799"/>
</dbReference>
<dbReference type="InterPro" id="IPR045249">
    <property type="entry name" value="HARBI1-like"/>
</dbReference>
<dbReference type="Proteomes" id="UP000002358">
    <property type="component" value="Chromosome 4"/>
</dbReference>
<keyword evidence="4" id="KW-0540">Nuclease</keyword>
<evidence type="ECO:0000313" key="9">
    <source>
        <dbReference type="EnsemblMetazoa" id="XP_016843940"/>
    </source>
</evidence>
<dbReference type="GeneID" id="107981799"/>
<name>A0A7M7J751_NASVI</name>
<dbReference type="GO" id="GO:0004518">
    <property type="term" value="F:nuclease activity"/>
    <property type="evidence" value="ECO:0007669"/>
    <property type="project" value="UniProtKB-KW"/>
</dbReference>
<feature type="domain" description="DDE Tnp4" evidence="8">
    <location>
        <begin position="177"/>
        <end position="244"/>
    </location>
</feature>
<dbReference type="RefSeq" id="XP_016843940.2">
    <property type="nucleotide sequence ID" value="XM_016988451.2"/>
</dbReference>
<proteinExistence type="inferred from homology"/>
<comment type="cofactor">
    <cofactor evidence="1">
        <name>a divalent metal cation</name>
        <dbReference type="ChEBI" id="CHEBI:60240"/>
    </cofactor>
</comment>
<keyword evidence="5" id="KW-0479">Metal-binding</keyword>
<dbReference type="PANTHER" id="PTHR22930">
    <property type="match status" value="1"/>
</dbReference>
<dbReference type="InParanoid" id="A0A7M7J751"/>
<reference evidence="9" key="1">
    <citation type="submission" date="2021-01" db="UniProtKB">
        <authorList>
            <consortium name="EnsemblMetazoa"/>
        </authorList>
    </citation>
    <scope>IDENTIFICATION</scope>
</reference>
<keyword evidence="10" id="KW-1185">Reference proteome</keyword>
<keyword evidence="6" id="KW-0378">Hydrolase</keyword>
<evidence type="ECO:0000256" key="3">
    <source>
        <dbReference type="ARBA" id="ARBA00006958"/>
    </source>
</evidence>
<dbReference type="GO" id="GO:0046872">
    <property type="term" value="F:metal ion binding"/>
    <property type="evidence" value="ECO:0007669"/>
    <property type="project" value="UniProtKB-KW"/>
</dbReference>
<dbReference type="OrthoDB" id="6732784at2759"/>
<evidence type="ECO:0000256" key="1">
    <source>
        <dbReference type="ARBA" id="ARBA00001968"/>
    </source>
</evidence>
<accession>A0A7M7J751</accession>
<comment type="subcellular location">
    <subcellularLocation>
        <location evidence="2">Nucleus</location>
    </subcellularLocation>
</comment>
<dbReference type="KEGG" id="nvi:107981799"/>
<evidence type="ECO:0000256" key="2">
    <source>
        <dbReference type="ARBA" id="ARBA00004123"/>
    </source>
</evidence>
<dbReference type="GO" id="GO:0005634">
    <property type="term" value="C:nucleus"/>
    <property type="evidence" value="ECO:0007669"/>
    <property type="project" value="UniProtKB-SubCell"/>
</dbReference>
<dbReference type="PANTHER" id="PTHR22930:SF269">
    <property type="entry name" value="NUCLEASE HARBI1-LIKE PROTEIN"/>
    <property type="match status" value="1"/>
</dbReference>
<dbReference type="GO" id="GO:0016787">
    <property type="term" value="F:hydrolase activity"/>
    <property type="evidence" value="ECO:0007669"/>
    <property type="project" value="UniProtKB-KW"/>
</dbReference>
<dbReference type="InterPro" id="IPR027806">
    <property type="entry name" value="HARBI1_dom"/>
</dbReference>
<dbReference type="FunCoup" id="A0A7M7J751">
    <property type="interactions" value="1"/>
</dbReference>
<protein>
    <recommendedName>
        <fullName evidence="8">DDE Tnp4 domain-containing protein</fullName>
    </recommendedName>
</protein>
<evidence type="ECO:0000256" key="5">
    <source>
        <dbReference type="ARBA" id="ARBA00022723"/>
    </source>
</evidence>
<dbReference type="Pfam" id="PF13359">
    <property type="entry name" value="DDE_Tnp_4"/>
    <property type="match status" value="1"/>
</dbReference>
<evidence type="ECO:0000313" key="10">
    <source>
        <dbReference type="Proteomes" id="UP000002358"/>
    </source>
</evidence>
<evidence type="ECO:0000259" key="8">
    <source>
        <dbReference type="Pfam" id="PF13359"/>
    </source>
</evidence>
<sequence length="267" mass="31319">MTEPWSVERLYLRQLLQNSEIPLPDITRRIKRFQIHEINCGRKYFGEYHHLFPILKMYPDKFKEYTRMKPSTFEYLLLHIKPTLTKNWCNLHTQPILEEERLVLTLRFLATGSSYTHLAFSFRMGVSTVCTVIEETMTVIWNKLQPIHMPIPTAYDFGKIADRFYNKWDFPHCVGAIDGRHIRIKKPANSGSLYYNYKKFFSIVLQAAVDADYRFITIDVGGYGHQSEGGTFKESKLYKALAKKILKIPEEDELPNSNTILPYCFVC</sequence>
<evidence type="ECO:0000256" key="7">
    <source>
        <dbReference type="ARBA" id="ARBA00023242"/>
    </source>
</evidence>
<organism evidence="9 10">
    <name type="scientific">Nasonia vitripennis</name>
    <name type="common">Parasitic wasp</name>
    <dbReference type="NCBI Taxonomy" id="7425"/>
    <lineage>
        <taxon>Eukaryota</taxon>
        <taxon>Metazoa</taxon>
        <taxon>Ecdysozoa</taxon>
        <taxon>Arthropoda</taxon>
        <taxon>Hexapoda</taxon>
        <taxon>Insecta</taxon>
        <taxon>Pterygota</taxon>
        <taxon>Neoptera</taxon>
        <taxon>Endopterygota</taxon>
        <taxon>Hymenoptera</taxon>
        <taxon>Apocrita</taxon>
        <taxon>Proctotrupomorpha</taxon>
        <taxon>Chalcidoidea</taxon>
        <taxon>Pteromalidae</taxon>
        <taxon>Pteromalinae</taxon>
        <taxon>Nasonia</taxon>
    </lineage>
</organism>
<keyword evidence="7" id="KW-0539">Nucleus</keyword>
<evidence type="ECO:0000256" key="4">
    <source>
        <dbReference type="ARBA" id="ARBA00022722"/>
    </source>
</evidence>
<evidence type="ECO:0000256" key="6">
    <source>
        <dbReference type="ARBA" id="ARBA00022801"/>
    </source>
</evidence>